<protein>
    <recommendedName>
        <fullName evidence="3">Bifunctional inhibitor/plant lipid transfer protein/seed storage helical domain-containing protein</fullName>
    </recommendedName>
</protein>
<evidence type="ECO:0000313" key="2">
    <source>
        <dbReference type="Proteomes" id="UP001374584"/>
    </source>
</evidence>
<dbReference type="AlphaFoldDB" id="A0AAN9MIQ3"/>
<dbReference type="EMBL" id="JAYMYR010000006">
    <property type="protein sequence ID" value="KAK7355381.1"/>
    <property type="molecule type" value="Genomic_DNA"/>
</dbReference>
<accession>A0AAN9MIQ3</accession>
<dbReference type="InterPro" id="IPR036312">
    <property type="entry name" value="Bifun_inhib/LTP/seed_sf"/>
</dbReference>
<proteinExistence type="predicted"/>
<dbReference type="SUPFAM" id="SSF47699">
    <property type="entry name" value="Bifunctional inhibitor/lipid-transfer protein/seed storage 2S albumin"/>
    <property type="match status" value="1"/>
</dbReference>
<name>A0AAN9MIQ3_PHACN</name>
<organism evidence="1 2">
    <name type="scientific">Phaseolus coccineus</name>
    <name type="common">Scarlet runner bean</name>
    <name type="synonym">Phaseolus multiflorus</name>
    <dbReference type="NCBI Taxonomy" id="3886"/>
    <lineage>
        <taxon>Eukaryota</taxon>
        <taxon>Viridiplantae</taxon>
        <taxon>Streptophyta</taxon>
        <taxon>Embryophyta</taxon>
        <taxon>Tracheophyta</taxon>
        <taxon>Spermatophyta</taxon>
        <taxon>Magnoliopsida</taxon>
        <taxon>eudicotyledons</taxon>
        <taxon>Gunneridae</taxon>
        <taxon>Pentapetalae</taxon>
        <taxon>rosids</taxon>
        <taxon>fabids</taxon>
        <taxon>Fabales</taxon>
        <taxon>Fabaceae</taxon>
        <taxon>Papilionoideae</taxon>
        <taxon>50 kb inversion clade</taxon>
        <taxon>NPAAA clade</taxon>
        <taxon>indigoferoid/millettioid clade</taxon>
        <taxon>Phaseoleae</taxon>
        <taxon>Phaseolus</taxon>
    </lineage>
</organism>
<evidence type="ECO:0008006" key="3">
    <source>
        <dbReference type="Google" id="ProtNLM"/>
    </source>
</evidence>
<reference evidence="1 2" key="1">
    <citation type="submission" date="2024-01" db="EMBL/GenBank/DDBJ databases">
        <title>The genomes of 5 underutilized Papilionoideae crops provide insights into root nodulation and disease resistanc.</title>
        <authorList>
            <person name="Jiang F."/>
        </authorList>
    </citation>
    <scope>NUCLEOTIDE SEQUENCE [LARGE SCALE GENOMIC DNA]</scope>
    <source>
        <strain evidence="1">JINMINGXINNONG_FW02</strain>
        <tissue evidence="1">Leaves</tissue>
    </source>
</reference>
<gene>
    <name evidence="1" type="ORF">VNO80_14636</name>
</gene>
<keyword evidence="2" id="KW-1185">Reference proteome</keyword>
<evidence type="ECO:0000313" key="1">
    <source>
        <dbReference type="EMBL" id="KAK7355381.1"/>
    </source>
</evidence>
<comment type="caution">
    <text evidence="1">The sequence shown here is derived from an EMBL/GenBank/DDBJ whole genome shotgun (WGS) entry which is preliminary data.</text>
</comment>
<sequence length="83" mass="9393">MDFCNYKNILKRYLVECYCYRNPFPCVILSMMLSGFVVEAAAECCNVMELVSCANAFTTSTPPSPQCCERLKEQQPPCICQCT</sequence>
<dbReference type="Gene3D" id="1.10.110.10">
    <property type="entry name" value="Plant lipid-transfer and hydrophobic proteins"/>
    <property type="match status" value="1"/>
</dbReference>
<dbReference type="Proteomes" id="UP001374584">
    <property type="component" value="Unassembled WGS sequence"/>
</dbReference>